<dbReference type="InterPro" id="IPR019681">
    <property type="entry name" value="DUF2530"/>
</dbReference>
<organism evidence="2 3">
    <name type="scientific">Georgenia halophila</name>
    <dbReference type="NCBI Taxonomy" id="620889"/>
    <lineage>
        <taxon>Bacteria</taxon>
        <taxon>Bacillati</taxon>
        <taxon>Actinomycetota</taxon>
        <taxon>Actinomycetes</taxon>
        <taxon>Micrococcales</taxon>
        <taxon>Bogoriellaceae</taxon>
        <taxon>Georgenia</taxon>
    </lineage>
</organism>
<evidence type="ECO:0000313" key="2">
    <source>
        <dbReference type="EMBL" id="GAA4415413.1"/>
    </source>
</evidence>
<dbReference type="Proteomes" id="UP001500622">
    <property type="component" value="Unassembled WGS sequence"/>
</dbReference>
<protein>
    <recommendedName>
        <fullName evidence="4">DUF2530 domain-containing protein</fullName>
    </recommendedName>
</protein>
<reference evidence="3" key="1">
    <citation type="journal article" date="2019" name="Int. J. Syst. Evol. Microbiol.">
        <title>The Global Catalogue of Microorganisms (GCM) 10K type strain sequencing project: providing services to taxonomists for standard genome sequencing and annotation.</title>
        <authorList>
            <consortium name="The Broad Institute Genomics Platform"/>
            <consortium name="The Broad Institute Genome Sequencing Center for Infectious Disease"/>
            <person name="Wu L."/>
            <person name="Ma J."/>
        </authorList>
    </citation>
    <scope>NUCLEOTIDE SEQUENCE [LARGE SCALE GENOMIC DNA]</scope>
    <source>
        <strain evidence="3">JCM 17810</strain>
    </source>
</reference>
<accession>A0ABP8KSK8</accession>
<dbReference type="EMBL" id="BAABGN010000001">
    <property type="protein sequence ID" value="GAA4415413.1"/>
    <property type="molecule type" value="Genomic_DNA"/>
</dbReference>
<evidence type="ECO:0000313" key="3">
    <source>
        <dbReference type="Proteomes" id="UP001500622"/>
    </source>
</evidence>
<sequence>MPEVHLFEKRPDPPPAKVNAVTLTVTGTVVWIVATLAVGILELLDRVPAKWLDVCFAGLALGIVAVGWGYVHEYRLRRRARR</sequence>
<name>A0ABP8KSK8_9MICO</name>
<feature type="transmembrane region" description="Helical" evidence="1">
    <location>
        <begin position="20"/>
        <end position="44"/>
    </location>
</feature>
<dbReference type="Pfam" id="PF10745">
    <property type="entry name" value="DUF2530"/>
    <property type="match status" value="1"/>
</dbReference>
<keyword evidence="3" id="KW-1185">Reference proteome</keyword>
<proteinExistence type="predicted"/>
<keyword evidence="1" id="KW-0472">Membrane</keyword>
<evidence type="ECO:0008006" key="4">
    <source>
        <dbReference type="Google" id="ProtNLM"/>
    </source>
</evidence>
<dbReference type="RefSeq" id="WP_345214597.1">
    <property type="nucleotide sequence ID" value="NZ_BAABGN010000001.1"/>
</dbReference>
<gene>
    <name evidence="2" type="ORF">GCM10023169_01710</name>
</gene>
<keyword evidence="1" id="KW-0812">Transmembrane</keyword>
<comment type="caution">
    <text evidence="2">The sequence shown here is derived from an EMBL/GenBank/DDBJ whole genome shotgun (WGS) entry which is preliminary data.</text>
</comment>
<evidence type="ECO:0000256" key="1">
    <source>
        <dbReference type="SAM" id="Phobius"/>
    </source>
</evidence>
<keyword evidence="1" id="KW-1133">Transmembrane helix</keyword>
<feature type="transmembrane region" description="Helical" evidence="1">
    <location>
        <begin position="51"/>
        <end position="71"/>
    </location>
</feature>